<reference evidence="4" key="2">
    <citation type="submission" date="2024-06" db="UniProtKB">
        <authorList>
            <consortium name="EnsemblMetazoa"/>
        </authorList>
    </citation>
    <scope>IDENTIFICATION</scope>
</reference>
<dbReference type="PANTHER" id="PTHR24198">
    <property type="entry name" value="ANKYRIN REPEAT AND PROTEIN KINASE DOMAIN-CONTAINING PROTEIN"/>
    <property type="match status" value="1"/>
</dbReference>
<accession>A0AAN0IQG5</accession>
<dbReference type="GeneID" id="105314266"/>
<name>A0AAN0IQG5_AMPQE</name>
<dbReference type="Pfam" id="PF12796">
    <property type="entry name" value="Ank_2"/>
    <property type="match status" value="4"/>
</dbReference>
<dbReference type="SUPFAM" id="SSF48403">
    <property type="entry name" value="Ankyrin repeat"/>
    <property type="match status" value="3"/>
</dbReference>
<organism evidence="4 5">
    <name type="scientific">Amphimedon queenslandica</name>
    <name type="common">Sponge</name>
    <dbReference type="NCBI Taxonomy" id="400682"/>
    <lineage>
        <taxon>Eukaryota</taxon>
        <taxon>Metazoa</taxon>
        <taxon>Porifera</taxon>
        <taxon>Demospongiae</taxon>
        <taxon>Heteroscleromorpha</taxon>
        <taxon>Haplosclerida</taxon>
        <taxon>Niphatidae</taxon>
        <taxon>Amphimedon</taxon>
    </lineage>
</organism>
<feature type="repeat" description="ANK" evidence="3">
    <location>
        <begin position="611"/>
        <end position="633"/>
    </location>
</feature>
<dbReference type="Proteomes" id="UP000007879">
    <property type="component" value="Unassembled WGS sequence"/>
</dbReference>
<evidence type="ECO:0000256" key="3">
    <source>
        <dbReference type="PROSITE-ProRule" id="PRU00023"/>
    </source>
</evidence>
<dbReference type="AlphaFoldDB" id="A0AAN0IQG5"/>
<feature type="repeat" description="ANK" evidence="3">
    <location>
        <begin position="444"/>
        <end position="476"/>
    </location>
</feature>
<feature type="repeat" description="ANK" evidence="3">
    <location>
        <begin position="573"/>
        <end position="605"/>
    </location>
</feature>
<dbReference type="SMART" id="SM00248">
    <property type="entry name" value="ANK"/>
    <property type="match status" value="16"/>
</dbReference>
<dbReference type="InterPro" id="IPR002110">
    <property type="entry name" value="Ankyrin_rpt"/>
</dbReference>
<sequence length="693" mass="76150">MGGHSDLVEFFIEKNCNTSQINYISASLSLLACQSGELALVHKLESLNLFSPDSKDIFQGAVLHYTCMNNNVELFKYLLTRYQLSIDVKDQQNRTPLHTASWFASSSVVEYIISIKGNEALLTIDTNGRSCLHRACDAAMYIPAGIVYSKLFAQRDASRNERVKMFASLLKKARTSSNFDINANTNDGRSLLHLASRSGSILLVKALEEYNIASSLDNYELITTYQLDPHQANSKGHLPIHCAAQSGNLDLVQLLIQQYKLEPLATDEYGFTALHAAAGSGHTHILEWYSQEYSVDITNHTNNNKYTLAHEAAYKGRLHCLQKLINKYQCDVNATTTDTGSTVLHRACAGGHVPDVILYLTSLPQCNVAAKTSDHSTVLHITCQYSGSLPVLKHLVENHQLDLCAVNDAGMVPIHIACSKGRLNLVQYIIEHLPSSLEISHSKHGHTPFLIAVYCNQLEVIKYLIRKKCNLSATSSKGSGAIHISAEKGHLNVLKFLIDNSYCHPNATNHQNRVALHDAVLADQAEILEYMLSKSIPTISVVRLRETKCLLDGPCDTSNNLHNAVLINVQDEDGNTPLHLACRRGQKKVVSLLLKASLRLSPNNLLITNNEGQAPLHLAAASGHKDTTEALLSSVTGSSTHHNLLTATDNEGFTAFFTACSNGHIDVFRHLSSIYPQGVNVMDNRGRGLLHAA</sequence>
<reference evidence="5" key="1">
    <citation type="journal article" date="2010" name="Nature">
        <title>The Amphimedon queenslandica genome and the evolution of animal complexity.</title>
        <authorList>
            <person name="Srivastava M."/>
            <person name="Simakov O."/>
            <person name="Chapman J."/>
            <person name="Fahey B."/>
            <person name="Gauthier M.E."/>
            <person name="Mitros T."/>
            <person name="Richards G.S."/>
            <person name="Conaco C."/>
            <person name="Dacre M."/>
            <person name="Hellsten U."/>
            <person name="Larroux C."/>
            <person name="Putnam N.H."/>
            <person name="Stanke M."/>
            <person name="Adamska M."/>
            <person name="Darling A."/>
            <person name="Degnan S.M."/>
            <person name="Oakley T.H."/>
            <person name="Plachetzki D.C."/>
            <person name="Zhai Y."/>
            <person name="Adamski M."/>
            <person name="Calcino A."/>
            <person name="Cummins S.F."/>
            <person name="Goodstein D.M."/>
            <person name="Harris C."/>
            <person name="Jackson D.J."/>
            <person name="Leys S.P."/>
            <person name="Shu S."/>
            <person name="Woodcroft B.J."/>
            <person name="Vervoort M."/>
            <person name="Kosik K.S."/>
            <person name="Manning G."/>
            <person name="Degnan B.M."/>
            <person name="Rokhsar D.S."/>
        </authorList>
    </citation>
    <scope>NUCLEOTIDE SEQUENCE [LARGE SCALE GENOMIC DNA]</scope>
</reference>
<evidence type="ECO:0000256" key="1">
    <source>
        <dbReference type="ARBA" id="ARBA00022737"/>
    </source>
</evidence>
<dbReference type="Pfam" id="PF00023">
    <property type="entry name" value="Ank"/>
    <property type="match status" value="1"/>
</dbReference>
<dbReference type="PANTHER" id="PTHR24198:SF165">
    <property type="entry name" value="ANKYRIN REPEAT-CONTAINING PROTEIN-RELATED"/>
    <property type="match status" value="1"/>
</dbReference>
<keyword evidence="1" id="KW-0677">Repeat</keyword>
<dbReference type="KEGG" id="aqu:105314266"/>
<evidence type="ECO:0000313" key="4">
    <source>
        <dbReference type="EnsemblMetazoa" id="XP_011406644.1"/>
    </source>
</evidence>
<dbReference type="InterPro" id="IPR036770">
    <property type="entry name" value="Ankyrin_rpt-contain_sf"/>
</dbReference>
<dbReference type="Gene3D" id="1.25.40.20">
    <property type="entry name" value="Ankyrin repeat-containing domain"/>
    <property type="match status" value="6"/>
</dbReference>
<feature type="repeat" description="ANK" evidence="3">
    <location>
        <begin position="235"/>
        <end position="257"/>
    </location>
</feature>
<keyword evidence="5" id="KW-1185">Reference proteome</keyword>
<dbReference type="EnsemblMetazoa" id="XM_011408342.1">
    <property type="protein sequence ID" value="XP_011406644.1"/>
    <property type="gene ID" value="LOC105314266"/>
</dbReference>
<proteinExistence type="predicted"/>
<dbReference type="Pfam" id="PF13637">
    <property type="entry name" value="Ank_4"/>
    <property type="match status" value="1"/>
</dbReference>
<keyword evidence="2 3" id="KW-0040">ANK repeat</keyword>
<dbReference type="PROSITE" id="PS50088">
    <property type="entry name" value="ANK_REPEAT"/>
    <property type="match status" value="4"/>
</dbReference>
<protein>
    <submittedName>
        <fullName evidence="4">Uncharacterized protein</fullName>
    </submittedName>
</protein>
<evidence type="ECO:0000313" key="5">
    <source>
        <dbReference type="Proteomes" id="UP000007879"/>
    </source>
</evidence>
<dbReference type="RefSeq" id="XP_011406644.1">
    <property type="nucleotide sequence ID" value="XM_011408342.1"/>
</dbReference>
<dbReference type="PROSITE" id="PS50297">
    <property type="entry name" value="ANK_REP_REGION"/>
    <property type="match status" value="3"/>
</dbReference>
<evidence type="ECO:0000256" key="2">
    <source>
        <dbReference type="ARBA" id="ARBA00023043"/>
    </source>
</evidence>